<accession>A0A2A4JM42</accession>
<protein>
    <submittedName>
        <fullName evidence="2">Uncharacterized protein</fullName>
    </submittedName>
</protein>
<feature type="signal peptide" evidence="1">
    <location>
        <begin position="1"/>
        <end position="23"/>
    </location>
</feature>
<dbReference type="EMBL" id="NWSH01001023">
    <property type="protein sequence ID" value="PCG73051.1"/>
    <property type="molecule type" value="Genomic_DNA"/>
</dbReference>
<organism evidence="2">
    <name type="scientific">Heliothis virescens</name>
    <name type="common">Tobacco budworm moth</name>
    <dbReference type="NCBI Taxonomy" id="7102"/>
    <lineage>
        <taxon>Eukaryota</taxon>
        <taxon>Metazoa</taxon>
        <taxon>Ecdysozoa</taxon>
        <taxon>Arthropoda</taxon>
        <taxon>Hexapoda</taxon>
        <taxon>Insecta</taxon>
        <taxon>Pterygota</taxon>
        <taxon>Neoptera</taxon>
        <taxon>Endopterygota</taxon>
        <taxon>Lepidoptera</taxon>
        <taxon>Glossata</taxon>
        <taxon>Ditrysia</taxon>
        <taxon>Noctuoidea</taxon>
        <taxon>Noctuidae</taxon>
        <taxon>Heliothinae</taxon>
        <taxon>Heliothis</taxon>
    </lineage>
</organism>
<gene>
    <name evidence="2" type="ORF">B5V51_178</name>
</gene>
<keyword evidence="1" id="KW-0732">Signal</keyword>
<dbReference type="AlphaFoldDB" id="A0A2A4JM42"/>
<evidence type="ECO:0000256" key="1">
    <source>
        <dbReference type="SAM" id="SignalP"/>
    </source>
</evidence>
<proteinExistence type="predicted"/>
<evidence type="ECO:0000313" key="2">
    <source>
        <dbReference type="EMBL" id="PCG73051.1"/>
    </source>
</evidence>
<sequence length="60" mass="6827">MKFIAFFAMALCAILALVSTAGAEPIRRLKRSPAAVEDSESAPGYYQRYNNYHYGRRYGY</sequence>
<comment type="caution">
    <text evidence="2">The sequence shown here is derived from an EMBL/GenBank/DDBJ whole genome shotgun (WGS) entry which is preliminary data.</text>
</comment>
<name>A0A2A4JM42_HELVI</name>
<feature type="chain" id="PRO_5013150427" evidence="1">
    <location>
        <begin position="24"/>
        <end position="60"/>
    </location>
</feature>
<reference evidence="2" key="1">
    <citation type="submission" date="2017-09" db="EMBL/GenBank/DDBJ databases">
        <title>Contemporary evolution of a Lepidopteran species, Heliothis virescens, in response to modern agricultural practices.</title>
        <authorList>
            <person name="Fritz M.L."/>
            <person name="Deyonke A.M."/>
            <person name="Papanicolaou A."/>
            <person name="Micinski S."/>
            <person name="Westbrook J."/>
            <person name="Gould F."/>
        </authorList>
    </citation>
    <scope>NUCLEOTIDE SEQUENCE [LARGE SCALE GENOMIC DNA]</scope>
    <source>
        <strain evidence="2">HvINT-</strain>
        <tissue evidence="2">Whole body</tissue>
    </source>
</reference>